<feature type="transmembrane region" description="Helical" evidence="1">
    <location>
        <begin position="275"/>
        <end position="293"/>
    </location>
</feature>
<feature type="transmembrane region" description="Helical" evidence="1">
    <location>
        <begin position="19"/>
        <end position="38"/>
    </location>
</feature>
<keyword evidence="1" id="KW-1133">Transmembrane helix</keyword>
<dbReference type="RefSeq" id="WP_340327617.1">
    <property type="nucleotide sequence ID" value="NZ_JAZHOF010000001.1"/>
</dbReference>
<keyword evidence="1" id="KW-0472">Membrane</keyword>
<gene>
    <name evidence="3" type="ORF">V3328_00195</name>
</gene>
<accession>A0AAW9RHW1</accession>
<protein>
    <submittedName>
        <fullName evidence="3">EamA family transporter</fullName>
    </submittedName>
</protein>
<dbReference type="Pfam" id="PF00892">
    <property type="entry name" value="EamA"/>
    <property type="match status" value="2"/>
</dbReference>
<feature type="transmembrane region" description="Helical" evidence="1">
    <location>
        <begin position="44"/>
        <end position="64"/>
    </location>
</feature>
<dbReference type="AlphaFoldDB" id="A0AAW9RHW1"/>
<dbReference type="GO" id="GO:0016020">
    <property type="term" value="C:membrane"/>
    <property type="evidence" value="ECO:0007669"/>
    <property type="project" value="InterPro"/>
</dbReference>
<dbReference type="InterPro" id="IPR037185">
    <property type="entry name" value="EmrE-like"/>
</dbReference>
<feature type="transmembrane region" description="Helical" evidence="1">
    <location>
        <begin position="191"/>
        <end position="209"/>
    </location>
</feature>
<name>A0AAW9RHW1_9HYPH</name>
<feature type="transmembrane region" description="Helical" evidence="1">
    <location>
        <begin position="76"/>
        <end position="96"/>
    </location>
</feature>
<keyword evidence="4" id="KW-1185">Reference proteome</keyword>
<dbReference type="InterPro" id="IPR000620">
    <property type="entry name" value="EamA_dom"/>
</dbReference>
<reference evidence="3 4" key="1">
    <citation type="submission" date="2024-02" db="EMBL/GenBank/DDBJ databases">
        <title>Genome analysis and characterization of Microbaculum marinisediminis sp. nov., isolated from marine sediment.</title>
        <authorList>
            <person name="Du Z.-J."/>
            <person name="Ye Y.-Q."/>
            <person name="Zhang Z.-R."/>
            <person name="Yuan S.-M."/>
            <person name="Zhang X.-Y."/>
        </authorList>
    </citation>
    <scope>NUCLEOTIDE SEQUENCE [LARGE SCALE GENOMIC DNA]</scope>
    <source>
        <strain evidence="3 4">SDUM1044001</strain>
    </source>
</reference>
<dbReference type="SUPFAM" id="SSF103481">
    <property type="entry name" value="Multidrug resistance efflux transporter EmrE"/>
    <property type="match status" value="2"/>
</dbReference>
<sequence length="307" mass="32281">MTPPLLTPAGRRTRLRATLIGFTAVLMWALLALFTAASGEVPPFQLAAMCFLVGGLIGATRWAVVPTARASLRQPASVWALGVGGLFGYHFFYFTALRNAPAVEAGLIAYLWPLLIVLFSALLPGEKLKPHHVIGGLLGLAGAALIVTGGRGFVFRDAYALGYAAAFACAVIWSSYSVLSRRFSAVPTDVVTGFCLITALLSAVAHVALETTVWPQTTTEWLAVLALGLMPVGAAFYVWDYGVKHGDIQVLGATSYAAPLLSTIVLILAGYAEATWVVAAACVLITGGAAFAARDMLSPQKRIDAAQ</sequence>
<evidence type="ECO:0000313" key="4">
    <source>
        <dbReference type="Proteomes" id="UP001378188"/>
    </source>
</evidence>
<evidence type="ECO:0000259" key="2">
    <source>
        <dbReference type="Pfam" id="PF00892"/>
    </source>
</evidence>
<dbReference type="PANTHER" id="PTHR22911:SF76">
    <property type="entry name" value="EAMA DOMAIN-CONTAINING PROTEIN"/>
    <property type="match status" value="1"/>
</dbReference>
<feature type="transmembrane region" description="Helical" evidence="1">
    <location>
        <begin position="251"/>
        <end position="269"/>
    </location>
</feature>
<dbReference type="EMBL" id="JAZHOF010000001">
    <property type="protein sequence ID" value="MEJ8569873.1"/>
    <property type="molecule type" value="Genomic_DNA"/>
</dbReference>
<dbReference type="PANTHER" id="PTHR22911">
    <property type="entry name" value="ACYL-MALONYL CONDENSING ENZYME-RELATED"/>
    <property type="match status" value="1"/>
</dbReference>
<feature type="transmembrane region" description="Helical" evidence="1">
    <location>
        <begin position="221"/>
        <end position="239"/>
    </location>
</feature>
<evidence type="ECO:0000256" key="1">
    <source>
        <dbReference type="SAM" id="Phobius"/>
    </source>
</evidence>
<feature type="domain" description="EamA" evidence="2">
    <location>
        <begin position="18"/>
        <end position="148"/>
    </location>
</feature>
<keyword evidence="1" id="KW-0812">Transmembrane</keyword>
<feature type="transmembrane region" description="Helical" evidence="1">
    <location>
        <begin position="102"/>
        <end position="123"/>
    </location>
</feature>
<feature type="transmembrane region" description="Helical" evidence="1">
    <location>
        <begin position="135"/>
        <end position="154"/>
    </location>
</feature>
<feature type="domain" description="EamA" evidence="2">
    <location>
        <begin position="161"/>
        <end position="292"/>
    </location>
</feature>
<dbReference type="Proteomes" id="UP001378188">
    <property type="component" value="Unassembled WGS sequence"/>
</dbReference>
<organism evidence="3 4">
    <name type="scientific">Microbaculum marinum</name>
    <dbReference type="NCBI Taxonomy" id="1764581"/>
    <lineage>
        <taxon>Bacteria</taxon>
        <taxon>Pseudomonadati</taxon>
        <taxon>Pseudomonadota</taxon>
        <taxon>Alphaproteobacteria</taxon>
        <taxon>Hyphomicrobiales</taxon>
        <taxon>Tepidamorphaceae</taxon>
        <taxon>Microbaculum</taxon>
    </lineage>
</organism>
<feature type="transmembrane region" description="Helical" evidence="1">
    <location>
        <begin position="160"/>
        <end position="179"/>
    </location>
</feature>
<comment type="caution">
    <text evidence="3">The sequence shown here is derived from an EMBL/GenBank/DDBJ whole genome shotgun (WGS) entry which is preliminary data.</text>
</comment>
<evidence type="ECO:0000313" key="3">
    <source>
        <dbReference type="EMBL" id="MEJ8569873.1"/>
    </source>
</evidence>
<proteinExistence type="predicted"/>